<feature type="transmembrane region" description="Helical" evidence="11">
    <location>
        <begin position="467"/>
        <end position="488"/>
    </location>
</feature>
<sequence length="495" mass="53249">MKYQKAIHAKKAAGFRRTLLSVCLGVSALGVLPAFAAEQVPVSQPAVDNSADALLKQGHYLAIAADCAACHTDPETKKTFAGGYAIHSPMGVIYSTNITPSKQYGIGNYTEAQFEQAVRHGIRADGSHLYPAMPYTSYAGLTDKDVHALYYYFTHAVQPVEQANRPTNLGFPFNIRQAMWGWNLLFLNQKPYRDDPSQSADWNRGKYLVANLEHCGECHTPRNIMMGTETGNAEYSGAALGSWYAPNLTSDRLSGLGSWQRDQLMTYLKTGHVTGKAQAAGPMAEAITNSLQYLDDKDIGAIVTYLQSLPAVSQPHQAKPTGDFGTSAGANPDSAVRGTQPMGSALPEDMSGEALYDTTCASCHQSSGAGTEDHFYPSLFNNTATGGNTPNNLVSAILFGVQREVKGKQVLMPAFGPGSDVQSLNDQQVAKLSNYIFKQFGNPQLSVTADQVKTLREGGAQPFLAKYAAAGSVAGGIILLLIIVLIIVRVSRKRR</sequence>
<evidence type="ECO:0000256" key="5">
    <source>
        <dbReference type="ARBA" id="ARBA00022729"/>
    </source>
</evidence>
<evidence type="ECO:0000256" key="9">
    <source>
        <dbReference type="PROSITE-ProRule" id="PRU00433"/>
    </source>
</evidence>
<dbReference type="InterPro" id="IPR051459">
    <property type="entry name" value="Cytochrome_c-type_DH"/>
</dbReference>
<evidence type="ECO:0000256" key="2">
    <source>
        <dbReference type="ARBA" id="ARBA00022475"/>
    </source>
</evidence>
<keyword evidence="8 11" id="KW-0472">Membrane</keyword>
<comment type="caution">
    <text evidence="14">The sequence shown here is derived from an EMBL/GenBank/DDBJ whole genome shotgun (WGS) entry which is preliminary data.</text>
</comment>
<dbReference type="PANTHER" id="PTHR35008:SF8">
    <property type="entry name" value="ALCOHOL DEHYDROGENASE CYTOCHROME C SUBUNIT"/>
    <property type="match status" value="1"/>
</dbReference>
<dbReference type="SUPFAM" id="SSF46626">
    <property type="entry name" value="Cytochrome c"/>
    <property type="match status" value="3"/>
</dbReference>
<dbReference type="EMBL" id="JBHSUC010000001">
    <property type="protein sequence ID" value="MFC6360753.1"/>
    <property type="molecule type" value="Genomic_DNA"/>
</dbReference>
<keyword evidence="11" id="KW-1133">Transmembrane helix</keyword>
<evidence type="ECO:0000313" key="15">
    <source>
        <dbReference type="Proteomes" id="UP001596215"/>
    </source>
</evidence>
<keyword evidence="3 9" id="KW-0349">Heme</keyword>
<dbReference type="PIRSF" id="PIRSF000018">
    <property type="entry name" value="Mb_ADH_cyt_c"/>
    <property type="match status" value="1"/>
</dbReference>
<dbReference type="InterPro" id="IPR036909">
    <property type="entry name" value="Cyt_c-like_dom_sf"/>
</dbReference>
<evidence type="ECO:0000256" key="11">
    <source>
        <dbReference type="SAM" id="Phobius"/>
    </source>
</evidence>
<organism evidence="14 15">
    <name type="scientific">Tatumella punctata</name>
    <dbReference type="NCBI Taxonomy" id="399969"/>
    <lineage>
        <taxon>Bacteria</taxon>
        <taxon>Pseudomonadati</taxon>
        <taxon>Pseudomonadota</taxon>
        <taxon>Gammaproteobacteria</taxon>
        <taxon>Enterobacterales</taxon>
        <taxon>Erwiniaceae</taxon>
        <taxon>Tatumella</taxon>
    </lineage>
</organism>
<keyword evidence="6" id="KW-0677">Repeat</keyword>
<comment type="subcellular location">
    <subcellularLocation>
        <location evidence="1">Cell membrane</location>
    </subcellularLocation>
</comment>
<keyword evidence="2" id="KW-1003">Cell membrane</keyword>
<dbReference type="PANTHER" id="PTHR35008">
    <property type="entry name" value="BLL4482 PROTEIN-RELATED"/>
    <property type="match status" value="1"/>
</dbReference>
<dbReference type="RefSeq" id="WP_343877432.1">
    <property type="nucleotide sequence ID" value="NZ_BAAAFW010000059.1"/>
</dbReference>
<feature type="domain" description="Cytochrome c" evidence="13">
    <location>
        <begin position="347"/>
        <end position="440"/>
    </location>
</feature>
<evidence type="ECO:0000313" key="14">
    <source>
        <dbReference type="EMBL" id="MFC6360753.1"/>
    </source>
</evidence>
<keyword evidence="7 9" id="KW-0408">Iron</keyword>
<keyword evidence="15" id="KW-1185">Reference proteome</keyword>
<dbReference type="Pfam" id="PF00034">
    <property type="entry name" value="Cytochrom_C"/>
    <property type="match status" value="2"/>
</dbReference>
<proteinExistence type="predicted"/>
<evidence type="ECO:0000256" key="6">
    <source>
        <dbReference type="ARBA" id="ARBA00022737"/>
    </source>
</evidence>
<keyword evidence="4 9" id="KW-0479">Metal-binding</keyword>
<evidence type="ECO:0000256" key="4">
    <source>
        <dbReference type="ARBA" id="ARBA00022723"/>
    </source>
</evidence>
<feature type="signal peptide" evidence="12">
    <location>
        <begin position="1"/>
        <end position="36"/>
    </location>
</feature>
<evidence type="ECO:0000256" key="12">
    <source>
        <dbReference type="SAM" id="SignalP"/>
    </source>
</evidence>
<feature type="domain" description="Cytochrome c" evidence="13">
    <location>
        <begin position="53"/>
        <end position="157"/>
    </location>
</feature>
<feature type="domain" description="Cytochrome c" evidence="13">
    <location>
        <begin position="200"/>
        <end position="310"/>
    </location>
</feature>
<feature type="chain" id="PRO_5046439529" evidence="12">
    <location>
        <begin position="37"/>
        <end position="495"/>
    </location>
</feature>
<gene>
    <name evidence="14" type="ORF">ACFP73_01330</name>
</gene>
<dbReference type="Proteomes" id="UP001596215">
    <property type="component" value="Unassembled WGS sequence"/>
</dbReference>
<dbReference type="PROSITE" id="PS51007">
    <property type="entry name" value="CYTC"/>
    <property type="match status" value="3"/>
</dbReference>
<evidence type="ECO:0000256" key="3">
    <source>
        <dbReference type="ARBA" id="ARBA00022617"/>
    </source>
</evidence>
<dbReference type="InterPro" id="IPR014353">
    <property type="entry name" value="Membr-bd_ADH_cyt_c"/>
</dbReference>
<protein>
    <submittedName>
        <fullName evidence="14">C-type cytochrome</fullName>
    </submittedName>
</protein>
<evidence type="ECO:0000256" key="1">
    <source>
        <dbReference type="ARBA" id="ARBA00004236"/>
    </source>
</evidence>
<dbReference type="InterPro" id="IPR009056">
    <property type="entry name" value="Cyt_c-like_dom"/>
</dbReference>
<evidence type="ECO:0000259" key="13">
    <source>
        <dbReference type="PROSITE" id="PS51007"/>
    </source>
</evidence>
<evidence type="ECO:0000256" key="7">
    <source>
        <dbReference type="ARBA" id="ARBA00023004"/>
    </source>
</evidence>
<evidence type="ECO:0000256" key="10">
    <source>
        <dbReference type="SAM" id="MobiDB-lite"/>
    </source>
</evidence>
<dbReference type="Gene3D" id="1.10.760.10">
    <property type="entry name" value="Cytochrome c-like domain"/>
    <property type="match status" value="3"/>
</dbReference>
<keyword evidence="11" id="KW-0812">Transmembrane</keyword>
<name>A0ABW1VM00_9GAMM</name>
<reference evidence="15" key="1">
    <citation type="journal article" date="2019" name="Int. J. Syst. Evol. Microbiol.">
        <title>The Global Catalogue of Microorganisms (GCM) 10K type strain sequencing project: providing services to taxonomists for standard genome sequencing and annotation.</title>
        <authorList>
            <consortium name="The Broad Institute Genomics Platform"/>
            <consortium name="The Broad Institute Genome Sequencing Center for Infectious Disease"/>
            <person name="Wu L."/>
            <person name="Ma J."/>
        </authorList>
    </citation>
    <scope>NUCLEOTIDE SEQUENCE [LARGE SCALE GENOMIC DNA]</scope>
    <source>
        <strain evidence="15">CGMCC 4.1530</strain>
    </source>
</reference>
<evidence type="ECO:0000256" key="8">
    <source>
        <dbReference type="ARBA" id="ARBA00023136"/>
    </source>
</evidence>
<accession>A0ABW1VM00</accession>
<keyword evidence="5 12" id="KW-0732">Signal</keyword>
<feature type="region of interest" description="Disordered" evidence="10">
    <location>
        <begin position="314"/>
        <end position="340"/>
    </location>
</feature>